<dbReference type="RefSeq" id="XP_007322568.1">
    <property type="nucleotide sequence ID" value="XM_007322506.1"/>
</dbReference>
<dbReference type="GO" id="GO:0030479">
    <property type="term" value="C:actin cortical patch"/>
    <property type="evidence" value="ECO:0007669"/>
    <property type="project" value="TreeGrafter"/>
</dbReference>
<organism>
    <name type="scientific">Serpula lacrymans var. lacrymans (strain S7.9)</name>
    <name type="common">Dry rot fungus</name>
    <dbReference type="NCBI Taxonomy" id="578457"/>
    <lineage>
        <taxon>Eukaryota</taxon>
        <taxon>Fungi</taxon>
        <taxon>Dikarya</taxon>
        <taxon>Basidiomycota</taxon>
        <taxon>Agaricomycotina</taxon>
        <taxon>Agaricomycetes</taxon>
        <taxon>Agaricomycetidae</taxon>
        <taxon>Boletales</taxon>
        <taxon>Coniophorineae</taxon>
        <taxon>Serpulaceae</taxon>
        <taxon>Serpula</taxon>
    </lineage>
</organism>
<dbReference type="InterPro" id="IPR052935">
    <property type="entry name" value="Mg2+_PAP"/>
</dbReference>
<dbReference type="KEGG" id="sla:SERLADRAFT_358033"/>
<sequence length="712" mass="78113">MSREMSSWKSASSRLHNLKDYISQHREDLRRTLPRRSIRPGENGYVDGQTTQQSWSQWAGRRIKRSGQSDAASIGIDELSLFPGWATRRYNISSVSDPNGSFDVDVYVSGYATSRRPPEFSTRSQRAFIRLAKGFAALPKIQVPPPNPNGSSDPLLDDNLLASLKLPPRPWEISDDYEVGVLEERFQHVEVGNPDCTGDDVSFESETSVGSIGSSQLPSQRSISSALSNAPASLSSDIHRLHANLESRLQPFWASALSSRTIRVHVFACPAGTSHPNTTTSLEDERKSFDYGPLLTKDIPTGSDGSFSAKFTIAWKDICTHPLALHIAFGDPTQEYDLLIVAELLPPPVTLPGQVLPPPSQPSAQSTLHISITQSPVRVISDIDDTVKVSSVSSGARAVFHNVFVKDLQDIIIPGMGEWYDEMWKRGVRFHYVSNSPFELLPVITQFFQVSRLPPGSVKLKSYAGRSLFNGLLSAPATRKRANAVDTLDSFPNSKFILIGDSGEQDLELYASIAQERPNQIIAIFIRDVATYTDGISCIYNPTGANNVLTDSPPLTPRFDASPSNVSIPKATTPPPHALPKRTKSDLIPKARPSRQLNMQPFPTDSMTLTGLPVSTDPGSYLPSPGSSVDSASSISSSISLPIRAGRRLTGQASMLSESEKKRIDLQLRVNRARALIPRQVVLRIFKEPRECVEARELLDALHVGIMDAKKS</sequence>
<dbReference type="Proteomes" id="UP000008064">
    <property type="component" value="Unassembled WGS sequence"/>
</dbReference>
<feature type="region of interest" description="Disordered" evidence="1">
    <location>
        <begin position="191"/>
        <end position="217"/>
    </location>
</feature>
<dbReference type="Pfam" id="PF09949">
    <property type="entry name" value="APP1_cat"/>
    <property type="match status" value="1"/>
</dbReference>
<feature type="region of interest" description="Disordered" evidence="1">
    <location>
        <begin position="31"/>
        <end position="51"/>
    </location>
</feature>
<feature type="region of interest" description="Disordered" evidence="1">
    <location>
        <begin position="552"/>
        <end position="584"/>
    </location>
</feature>
<gene>
    <name evidence="3" type="ORF">SERLADRAFT_358033</name>
</gene>
<dbReference type="EMBL" id="GL945440">
    <property type="protein sequence ID" value="EGO20602.1"/>
    <property type="molecule type" value="Genomic_DNA"/>
</dbReference>
<protein>
    <recommendedName>
        <fullName evidence="2">Phosphatidate phosphatase APP1 catalytic domain-containing protein</fullName>
    </recommendedName>
</protein>
<name>F8P844_SERL9</name>
<dbReference type="PANTHER" id="PTHR28208:SF3">
    <property type="entry name" value="PHOSPHATIDATE PHOSPHATASE APP1"/>
    <property type="match status" value="1"/>
</dbReference>
<dbReference type="HOGENOM" id="CLU_017236_0_0_1"/>
<feature type="compositionally biased region" description="Low complexity" evidence="1">
    <location>
        <begin position="623"/>
        <end position="635"/>
    </location>
</feature>
<evidence type="ECO:0000259" key="2">
    <source>
        <dbReference type="Pfam" id="PF09949"/>
    </source>
</evidence>
<dbReference type="OrthoDB" id="2117591at2759"/>
<proteinExistence type="predicted"/>
<dbReference type="InterPro" id="IPR036412">
    <property type="entry name" value="HAD-like_sf"/>
</dbReference>
<reference evidence="3" key="1">
    <citation type="submission" date="2011-04" db="EMBL/GenBank/DDBJ databases">
        <title>Evolution of plant cell wall degrading machinery underlies the functional diversity of forest fungi.</title>
        <authorList>
            <consortium name="US DOE Joint Genome Institute (JGI-PGF)"/>
            <person name="Eastwood D.C."/>
            <person name="Floudas D."/>
            <person name="Binder M."/>
            <person name="Majcherczyk A."/>
            <person name="Schneider P."/>
            <person name="Aerts A."/>
            <person name="Asiegbu F.O."/>
            <person name="Baker S.E."/>
            <person name="Barry K."/>
            <person name="Bendiksby M."/>
            <person name="Blumentritt M."/>
            <person name="Coutinho P.M."/>
            <person name="Cullen D."/>
            <person name="Cullen D."/>
            <person name="Gathman A."/>
            <person name="Goodell B."/>
            <person name="Henrissat B."/>
            <person name="Ihrmark K."/>
            <person name="Kauserud H."/>
            <person name="Kohler A."/>
            <person name="LaButti K."/>
            <person name="Lapidus A."/>
            <person name="Lavin J.L."/>
            <person name="Lee Y.-H."/>
            <person name="Lindquist E."/>
            <person name="Lilly W."/>
            <person name="Lucas S."/>
            <person name="Morin E."/>
            <person name="Murat C."/>
            <person name="Oguiza J.A."/>
            <person name="Park J."/>
            <person name="Pisabarro A.G."/>
            <person name="Riley R."/>
            <person name="Rosling A."/>
            <person name="Salamov A."/>
            <person name="Schmidt O."/>
            <person name="Schmutz J."/>
            <person name="Skrede I."/>
            <person name="Stenlid J."/>
            <person name="Wiebenga A."/>
            <person name="Xie X."/>
            <person name="Kues U."/>
            <person name="Hibbett D.S."/>
            <person name="Hoffmeister D."/>
            <person name="Hogberg N."/>
            <person name="Martin F."/>
            <person name="Grigoriev I.V."/>
            <person name="Watkinson S.C."/>
        </authorList>
    </citation>
    <scope>NUCLEOTIDE SEQUENCE</scope>
    <source>
        <strain evidence="3">S7.9</strain>
    </source>
</reference>
<dbReference type="GO" id="GO:0008195">
    <property type="term" value="F:phosphatidate phosphatase activity"/>
    <property type="evidence" value="ECO:0007669"/>
    <property type="project" value="InterPro"/>
</dbReference>
<evidence type="ECO:0000313" key="3">
    <source>
        <dbReference type="EMBL" id="EGO20602.1"/>
    </source>
</evidence>
<dbReference type="PANTHER" id="PTHR28208">
    <property type="entry name" value="PHOSPHATIDATE PHOSPHATASE APP1"/>
    <property type="match status" value="1"/>
</dbReference>
<accession>F8P844</accession>
<feature type="compositionally biased region" description="Polar residues" evidence="1">
    <location>
        <begin position="204"/>
        <end position="213"/>
    </location>
</feature>
<dbReference type="AlphaFoldDB" id="F8P844"/>
<evidence type="ECO:0000256" key="1">
    <source>
        <dbReference type="SAM" id="MobiDB-lite"/>
    </source>
</evidence>
<dbReference type="SUPFAM" id="SSF56784">
    <property type="entry name" value="HAD-like"/>
    <property type="match status" value="1"/>
</dbReference>
<feature type="region of interest" description="Disordered" evidence="1">
    <location>
        <begin position="614"/>
        <end position="635"/>
    </location>
</feature>
<feature type="domain" description="Phosphatidate phosphatase APP1 catalytic" evidence="2">
    <location>
        <begin position="377"/>
        <end position="528"/>
    </location>
</feature>
<dbReference type="GeneID" id="18809593"/>
<dbReference type="InterPro" id="IPR019236">
    <property type="entry name" value="APP1_cat"/>
</dbReference>